<evidence type="ECO:0000313" key="3">
    <source>
        <dbReference type="Proteomes" id="UP000177309"/>
    </source>
</evidence>
<sequence length="448" mass="50327">MTPPGSVGQAEVPLQQRPPVEQRDTPQVTAEAGTARPARNKPLEFNEAVILCGKQLYVEELDSQDPSLTLQPVLRTYTRLSSQIKTHTLRAVKNLYLKYARLQGKTEDQLHEVEVPVEELWDALRTGMSRDERIATDMYQAPLEDAFGDKTTTIGNAMFALMNLRRHLAYCSSKGLATFDTYRKAGSFKKLPAGLAKLVNERNNQYYASLIENPMYDAMKQLYLRTSSNATEEQAEELAKRVCLNMMWQNMVNNFRENDIDISNLDTENPLVGQRLLAYMRLTNDSNIDYDQVRAELPYLKRLSDPQANVLHHLATKYGQFAQEHQTLGVVAKPTLEAMGVDIGFSEVWEAFNREFFAGRTDLTPEQINNTLRGLKPEEVAAKIKTLQGLTAAARRAELLGEPTKPAAEKAEPEGTSREIPAPANDTVADTAWLGLKWFDNTADSMRG</sequence>
<evidence type="ECO:0000256" key="1">
    <source>
        <dbReference type="SAM" id="MobiDB-lite"/>
    </source>
</evidence>
<organism evidence="2 3">
    <name type="scientific">candidate division WOR-1 bacterium RIFOXYC2_FULL_41_25</name>
    <dbReference type="NCBI Taxonomy" id="1802586"/>
    <lineage>
        <taxon>Bacteria</taxon>
        <taxon>Bacillati</taxon>
        <taxon>Saganbacteria</taxon>
    </lineage>
</organism>
<protein>
    <submittedName>
        <fullName evidence="2">Uncharacterized protein</fullName>
    </submittedName>
</protein>
<accession>A0A1F4TIA6</accession>
<evidence type="ECO:0000313" key="2">
    <source>
        <dbReference type="EMBL" id="OGC32461.1"/>
    </source>
</evidence>
<comment type="caution">
    <text evidence="2">The sequence shown here is derived from an EMBL/GenBank/DDBJ whole genome shotgun (WGS) entry which is preliminary data.</text>
</comment>
<name>A0A1F4TIA6_UNCSA</name>
<feature type="region of interest" description="Disordered" evidence="1">
    <location>
        <begin position="1"/>
        <end position="39"/>
    </location>
</feature>
<gene>
    <name evidence="2" type="ORF">A2462_00145</name>
</gene>
<dbReference type="EMBL" id="MEUI01000050">
    <property type="protein sequence ID" value="OGC32461.1"/>
    <property type="molecule type" value="Genomic_DNA"/>
</dbReference>
<feature type="compositionally biased region" description="Basic and acidic residues" evidence="1">
    <location>
        <begin position="407"/>
        <end position="417"/>
    </location>
</feature>
<proteinExistence type="predicted"/>
<dbReference type="AlphaFoldDB" id="A0A1F4TIA6"/>
<dbReference type="Proteomes" id="UP000177309">
    <property type="component" value="Unassembled WGS sequence"/>
</dbReference>
<reference evidence="2 3" key="1">
    <citation type="journal article" date="2016" name="Nat. Commun.">
        <title>Thousands of microbial genomes shed light on interconnected biogeochemical processes in an aquifer system.</title>
        <authorList>
            <person name="Anantharaman K."/>
            <person name="Brown C.T."/>
            <person name="Hug L.A."/>
            <person name="Sharon I."/>
            <person name="Castelle C.J."/>
            <person name="Probst A.J."/>
            <person name="Thomas B.C."/>
            <person name="Singh A."/>
            <person name="Wilkins M.J."/>
            <person name="Karaoz U."/>
            <person name="Brodie E.L."/>
            <person name="Williams K.H."/>
            <person name="Hubbard S.S."/>
            <person name="Banfield J.F."/>
        </authorList>
    </citation>
    <scope>NUCLEOTIDE SEQUENCE [LARGE SCALE GENOMIC DNA]</scope>
</reference>
<feature type="region of interest" description="Disordered" evidence="1">
    <location>
        <begin position="399"/>
        <end position="426"/>
    </location>
</feature>